<keyword evidence="4" id="KW-0805">Transcription regulation</keyword>
<evidence type="ECO:0000259" key="10">
    <source>
        <dbReference type="PROSITE" id="PS50884"/>
    </source>
</evidence>
<dbReference type="Gramene" id="PSS01688">
    <property type="protein sequence ID" value="PSS01688"/>
    <property type="gene ID" value="CEY00_Acc23044"/>
</dbReference>
<sequence>MNGGDALETNKDPGIKLFGKTIPVPESHIPAHSGDKSDVGCQIPSMSEVKDMCKEITKTETEDIHLEESGNQDKSSVKEEGKQINVDEDEGQANVKPLEDQTETGGIESEKTLKKPDKILACPRCNSLETKFCYFNNYNVNQPRHYCKNCQRYWTAGGTMRNVPVGAGRRKNKHIVSHYRQLLVSPDSIPASGIEILDSPSQQNFTSGDSKSHSRALTSNGAVINFGPEGRLCQSMATVHHTDHNGLASDLGTRETIEEPSSCGPSIPSSSIQENPIPEKAKEPGSLNRSCIQLAQPNALQYYPVPPCIFPQNQVSNSGAQCSSELVLAPDNRNPIQWCPTPMLPVPGFYTPTVPLQFVPASYWGYLPVWTAGTRVISDVGLSSSSSTSNGCSGTNSLALGKHSRDGNSKDEEGPKKCVLVPKTLRIDDPDEASKSSIWTTLGFNSNPKETESRCGIFRPYKSSGHQSDSTDVLEANPAALSRSHTFQEST</sequence>
<dbReference type="PROSITE" id="PS01361">
    <property type="entry name" value="ZF_DOF_1"/>
    <property type="match status" value="1"/>
</dbReference>
<protein>
    <submittedName>
        <fullName evidence="11">Cyclic dof factor like</fullName>
    </submittedName>
</protein>
<dbReference type="PANTHER" id="PTHR31089:SF47">
    <property type="entry name" value="DOF-TYPE DOMAIN-CONTAINING PROTEIN"/>
    <property type="match status" value="1"/>
</dbReference>
<keyword evidence="7 8" id="KW-0539">Nucleus</keyword>
<dbReference type="GO" id="GO:0008270">
    <property type="term" value="F:zinc ion binding"/>
    <property type="evidence" value="ECO:0007669"/>
    <property type="project" value="UniProtKB-KW"/>
</dbReference>
<name>A0A2R6Q484_ACTCC</name>
<evidence type="ECO:0000256" key="3">
    <source>
        <dbReference type="ARBA" id="ARBA00022833"/>
    </source>
</evidence>
<gene>
    <name evidence="11" type="ORF">CEY00_Acc23044</name>
</gene>
<evidence type="ECO:0000256" key="6">
    <source>
        <dbReference type="ARBA" id="ARBA00023163"/>
    </source>
</evidence>
<keyword evidence="6" id="KW-0804">Transcription</keyword>
<feature type="region of interest" description="Disordered" evidence="9">
    <location>
        <begin position="382"/>
        <end position="417"/>
    </location>
</feature>
<dbReference type="STRING" id="1590841.A0A2R6Q484"/>
<dbReference type="PROSITE" id="PS50884">
    <property type="entry name" value="ZF_DOF_2"/>
    <property type="match status" value="1"/>
</dbReference>
<feature type="domain" description="Dof-type" evidence="10">
    <location>
        <begin position="120"/>
        <end position="174"/>
    </location>
</feature>
<dbReference type="GO" id="GO:0003700">
    <property type="term" value="F:DNA-binding transcription factor activity"/>
    <property type="evidence" value="ECO:0007669"/>
    <property type="project" value="InterPro"/>
</dbReference>
<reference evidence="11 12" key="1">
    <citation type="submission" date="2017-07" db="EMBL/GenBank/DDBJ databases">
        <title>An improved, manually edited Actinidia chinensis var. chinensis (kiwifruit) genome highlights the challenges associated with draft genomes and gene prediction in plants.</title>
        <authorList>
            <person name="Pilkington S."/>
            <person name="Crowhurst R."/>
            <person name="Hilario E."/>
            <person name="Nardozza S."/>
            <person name="Fraser L."/>
            <person name="Peng Y."/>
            <person name="Gunaseelan K."/>
            <person name="Simpson R."/>
            <person name="Tahir J."/>
            <person name="Deroles S."/>
            <person name="Templeton K."/>
            <person name="Luo Z."/>
            <person name="Davy M."/>
            <person name="Cheng C."/>
            <person name="Mcneilage M."/>
            <person name="Scaglione D."/>
            <person name="Liu Y."/>
            <person name="Zhang Q."/>
            <person name="Datson P."/>
            <person name="De Silva N."/>
            <person name="Gardiner S."/>
            <person name="Bassett H."/>
            <person name="Chagne D."/>
            <person name="Mccallum J."/>
            <person name="Dzierzon H."/>
            <person name="Deng C."/>
            <person name="Wang Y.-Y."/>
            <person name="Barron N."/>
            <person name="Manako K."/>
            <person name="Bowen J."/>
            <person name="Foster T."/>
            <person name="Erridge Z."/>
            <person name="Tiffin H."/>
            <person name="Waite C."/>
            <person name="Davies K."/>
            <person name="Grierson E."/>
            <person name="Laing W."/>
            <person name="Kirk R."/>
            <person name="Chen X."/>
            <person name="Wood M."/>
            <person name="Montefiori M."/>
            <person name="Brummell D."/>
            <person name="Schwinn K."/>
            <person name="Catanach A."/>
            <person name="Fullerton C."/>
            <person name="Li D."/>
            <person name="Meiyalaghan S."/>
            <person name="Nieuwenhuizen N."/>
            <person name="Read N."/>
            <person name="Prakash R."/>
            <person name="Hunter D."/>
            <person name="Zhang H."/>
            <person name="Mckenzie M."/>
            <person name="Knabel M."/>
            <person name="Harris A."/>
            <person name="Allan A."/>
            <person name="Chen A."/>
            <person name="Janssen B."/>
            <person name="Plunkett B."/>
            <person name="Dwamena C."/>
            <person name="Voogd C."/>
            <person name="Leif D."/>
            <person name="Lafferty D."/>
            <person name="Souleyre E."/>
            <person name="Varkonyi-Gasic E."/>
            <person name="Gambi F."/>
            <person name="Hanley J."/>
            <person name="Yao J.-L."/>
            <person name="Cheung J."/>
            <person name="David K."/>
            <person name="Warren B."/>
            <person name="Marsh K."/>
            <person name="Snowden K."/>
            <person name="Lin-Wang K."/>
            <person name="Brian L."/>
            <person name="Martinez-Sanchez M."/>
            <person name="Wang M."/>
            <person name="Ileperuma N."/>
            <person name="Macnee N."/>
            <person name="Campin R."/>
            <person name="Mcatee P."/>
            <person name="Drummond R."/>
            <person name="Espley R."/>
            <person name="Ireland H."/>
            <person name="Wu R."/>
            <person name="Atkinson R."/>
            <person name="Karunairetnam S."/>
            <person name="Bulley S."/>
            <person name="Chunkath S."/>
            <person name="Hanley Z."/>
            <person name="Storey R."/>
            <person name="Thrimawithana A."/>
            <person name="Thomson S."/>
            <person name="David C."/>
            <person name="Testolin R."/>
        </authorList>
    </citation>
    <scope>NUCLEOTIDE SEQUENCE [LARGE SCALE GENOMIC DNA]</scope>
    <source>
        <strain evidence="12">cv. Red5</strain>
        <tissue evidence="11">Young leaf</tissue>
    </source>
</reference>
<feature type="compositionally biased region" description="Low complexity" evidence="9">
    <location>
        <begin position="259"/>
        <end position="272"/>
    </location>
</feature>
<dbReference type="GO" id="GO:0003677">
    <property type="term" value="F:DNA binding"/>
    <property type="evidence" value="ECO:0007669"/>
    <property type="project" value="UniProtKB-UniRule"/>
</dbReference>
<dbReference type="EMBL" id="NKQK01000020">
    <property type="protein sequence ID" value="PSS01688.1"/>
    <property type="molecule type" value="Genomic_DNA"/>
</dbReference>
<keyword evidence="2 8" id="KW-0863">Zinc-finger</keyword>
<evidence type="ECO:0000256" key="5">
    <source>
        <dbReference type="ARBA" id="ARBA00023125"/>
    </source>
</evidence>
<feature type="region of interest" description="Disordered" evidence="9">
    <location>
        <begin position="460"/>
        <end position="491"/>
    </location>
</feature>
<evidence type="ECO:0000256" key="4">
    <source>
        <dbReference type="ARBA" id="ARBA00023015"/>
    </source>
</evidence>
<comment type="caution">
    <text evidence="11">The sequence shown here is derived from an EMBL/GenBank/DDBJ whole genome shotgun (WGS) entry which is preliminary data.</text>
</comment>
<dbReference type="OMA" id="HIIVSCD"/>
<evidence type="ECO:0000256" key="1">
    <source>
        <dbReference type="ARBA" id="ARBA00022723"/>
    </source>
</evidence>
<evidence type="ECO:0000313" key="12">
    <source>
        <dbReference type="Proteomes" id="UP000241394"/>
    </source>
</evidence>
<evidence type="ECO:0000256" key="2">
    <source>
        <dbReference type="ARBA" id="ARBA00022771"/>
    </source>
</evidence>
<dbReference type="InterPro" id="IPR045174">
    <property type="entry name" value="Dof"/>
</dbReference>
<reference evidence="12" key="2">
    <citation type="journal article" date="2018" name="BMC Genomics">
        <title>A manually annotated Actinidia chinensis var. chinensis (kiwifruit) genome highlights the challenges associated with draft genomes and gene prediction in plants.</title>
        <authorList>
            <person name="Pilkington S.M."/>
            <person name="Crowhurst R."/>
            <person name="Hilario E."/>
            <person name="Nardozza S."/>
            <person name="Fraser L."/>
            <person name="Peng Y."/>
            <person name="Gunaseelan K."/>
            <person name="Simpson R."/>
            <person name="Tahir J."/>
            <person name="Deroles S.C."/>
            <person name="Templeton K."/>
            <person name="Luo Z."/>
            <person name="Davy M."/>
            <person name="Cheng C."/>
            <person name="McNeilage M."/>
            <person name="Scaglione D."/>
            <person name="Liu Y."/>
            <person name="Zhang Q."/>
            <person name="Datson P."/>
            <person name="De Silva N."/>
            <person name="Gardiner S.E."/>
            <person name="Bassett H."/>
            <person name="Chagne D."/>
            <person name="McCallum J."/>
            <person name="Dzierzon H."/>
            <person name="Deng C."/>
            <person name="Wang Y.Y."/>
            <person name="Barron L."/>
            <person name="Manako K."/>
            <person name="Bowen J."/>
            <person name="Foster T.M."/>
            <person name="Erridge Z.A."/>
            <person name="Tiffin H."/>
            <person name="Waite C.N."/>
            <person name="Davies K.M."/>
            <person name="Grierson E.P."/>
            <person name="Laing W.A."/>
            <person name="Kirk R."/>
            <person name="Chen X."/>
            <person name="Wood M."/>
            <person name="Montefiori M."/>
            <person name="Brummell D.A."/>
            <person name="Schwinn K.E."/>
            <person name="Catanach A."/>
            <person name="Fullerton C."/>
            <person name="Li D."/>
            <person name="Meiyalaghan S."/>
            <person name="Nieuwenhuizen N."/>
            <person name="Read N."/>
            <person name="Prakash R."/>
            <person name="Hunter D."/>
            <person name="Zhang H."/>
            <person name="McKenzie M."/>
            <person name="Knabel M."/>
            <person name="Harris A."/>
            <person name="Allan A.C."/>
            <person name="Gleave A."/>
            <person name="Chen A."/>
            <person name="Janssen B.J."/>
            <person name="Plunkett B."/>
            <person name="Ampomah-Dwamena C."/>
            <person name="Voogd C."/>
            <person name="Leif D."/>
            <person name="Lafferty D."/>
            <person name="Souleyre E.J.F."/>
            <person name="Varkonyi-Gasic E."/>
            <person name="Gambi F."/>
            <person name="Hanley J."/>
            <person name="Yao J.L."/>
            <person name="Cheung J."/>
            <person name="David K.M."/>
            <person name="Warren B."/>
            <person name="Marsh K."/>
            <person name="Snowden K.C."/>
            <person name="Lin-Wang K."/>
            <person name="Brian L."/>
            <person name="Martinez-Sanchez M."/>
            <person name="Wang M."/>
            <person name="Ileperuma N."/>
            <person name="Macnee N."/>
            <person name="Campin R."/>
            <person name="McAtee P."/>
            <person name="Drummond R.S.M."/>
            <person name="Espley R.V."/>
            <person name="Ireland H.S."/>
            <person name="Wu R."/>
            <person name="Atkinson R.G."/>
            <person name="Karunairetnam S."/>
            <person name="Bulley S."/>
            <person name="Chunkath S."/>
            <person name="Hanley Z."/>
            <person name="Storey R."/>
            <person name="Thrimawithana A.H."/>
            <person name="Thomson S."/>
            <person name="David C."/>
            <person name="Testolin R."/>
            <person name="Huang H."/>
            <person name="Hellens R.P."/>
            <person name="Schaffer R.J."/>
        </authorList>
    </citation>
    <scope>NUCLEOTIDE SEQUENCE [LARGE SCALE GENOMIC DNA]</scope>
    <source>
        <strain evidence="12">cv. Red5</strain>
    </source>
</reference>
<feature type="region of interest" description="Disordered" evidence="9">
    <location>
        <begin position="63"/>
        <end position="108"/>
    </location>
</feature>
<keyword evidence="12" id="KW-1185">Reference proteome</keyword>
<feature type="region of interest" description="Disordered" evidence="9">
    <location>
        <begin position="246"/>
        <end position="285"/>
    </location>
</feature>
<evidence type="ECO:0000256" key="8">
    <source>
        <dbReference type="PROSITE-ProRule" id="PRU00071"/>
    </source>
</evidence>
<keyword evidence="5 8" id="KW-0238">DNA-binding</keyword>
<evidence type="ECO:0000256" key="7">
    <source>
        <dbReference type="ARBA" id="ARBA00023242"/>
    </source>
</evidence>
<proteinExistence type="predicted"/>
<evidence type="ECO:0000256" key="9">
    <source>
        <dbReference type="SAM" id="MobiDB-lite"/>
    </source>
</evidence>
<keyword evidence="3" id="KW-0862">Zinc</keyword>
<feature type="compositionally biased region" description="Basic and acidic residues" evidence="9">
    <location>
        <begin position="403"/>
        <end position="416"/>
    </location>
</feature>
<dbReference type="PANTHER" id="PTHR31089">
    <property type="entry name" value="CYCLIC DOF FACTOR 2"/>
    <property type="match status" value="1"/>
</dbReference>
<dbReference type="AlphaFoldDB" id="A0A2R6Q484"/>
<evidence type="ECO:0000313" key="11">
    <source>
        <dbReference type="EMBL" id="PSS01688.1"/>
    </source>
</evidence>
<dbReference type="Pfam" id="PF02701">
    <property type="entry name" value="Zn_ribbon_Dof"/>
    <property type="match status" value="1"/>
</dbReference>
<organism evidence="11 12">
    <name type="scientific">Actinidia chinensis var. chinensis</name>
    <name type="common">Chinese soft-hair kiwi</name>
    <dbReference type="NCBI Taxonomy" id="1590841"/>
    <lineage>
        <taxon>Eukaryota</taxon>
        <taxon>Viridiplantae</taxon>
        <taxon>Streptophyta</taxon>
        <taxon>Embryophyta</taxon>
        <taxon>Tracheophyta</taxon>
        <taxon>Spermatophyta</taxon>
        <taxon>Magnoliopsida</taxon>
        <taxon>eudicotyledons</taxon>
        <taxon>Gunneridae</taxon>
        <taxon>Pentapetalae</taxon>
        <taxon>asterids</taxon>
        <taxon>Ericales</taxon>
        <taxon>Actinidiaceae</taxon>
        <taxon>Actinidia</taxon>
    </lineage>
</organism>
<keyword evidence="1" id="KW-0479">Metal-binding</keyword>
<feature type="compositionally biased region" description="Low complexity" evidence="9">
    <location>
        <begin position="383"/>
        <end position="397"/>
    </location>
</feature>
<dbReference type="InParanoid" id="A0A2R6Q484"/>
<dbReference type="InterPro" id="IPR003851">
    <property type="entry name" value="Znf_Dof"/>
</dbReference>
<comment type="subcellular location">
    <subcellularLocation>
        <location evidence="8">Nucleus</location>
    </subcellularLocation>
</comment>
<accession>A0A2R6Q484</accession>
<dbReference type="GO" id="GO:0005634">
    <property type="term" value="C:nucleus"/>
    <property type="evidence" value="ECO:0007669"/>
    <property type="project" value="UniProtKB-SubCell"/>
</dbReference>
<feature type="region of interest" description="Disordered" evidence="9">
    <location>
        <begin position="1"/>
        <end position="21"/>
    </location>
</feature>
<dbReference type="Proteomes" id="UP000241394">
    <property type="component" value="Chromosome LG20"/>
</dbReference>
<dbReference type="OrthoDB" id="1927254at2759"/>